<evidence type="ECO:0000256" key="4">
    <source>
        <dbReference type="SAM" id="MobiDB-lite"/>
    </source>
</evidence>
<feature type="region of interest" description="Disordered" evidence="4">
    <location>
        <begin position="1"/>
        <end position="45"/>
    </location>
</feature>
<protein>
    <submittedName>
        <fullName evidence="6">Capsid protein</fullName>
    </submittedName>
</protein>
<feature type="domain" description="Astrovirus capsid protein inner core" evidence="5">
    <location>
        <begin position="20"/>
        <end position="246"/>
    </location>
</feature>
<dbReference type="InterPro" id="IPR029053">
    <property type="entry name" value="Viral_coat"/>
</dbReference>
<keyword evidence="3" id="KW-0946">Virion</keyword>
<evidence type="ECO:0000256" key="2">
    <source>
        <dbReference type="ARBA" id="ARBA00022561"/>
    </source>
</evidence>
<evidence type="ECO:0000259" key="5">
    <source>
        <dbReference type="Pfam" id="PF03115"/>
    </source>
</evidence>
<dbReference type="Pfam" id="PF03115">
    <property type="entry name" value="Astro_capsid_N"/>
    <property type="match status" value="1"/>
</dbReference>
<dbReference type="Gene3D" id="2.60.120.20">
    <property type="match status" value="1"/>
</dbReference>
<comment type="subcellular location">
    <subcellularLocation>
        <location evidence="1">Virion</location>
    </subcellularLocation>
</comment>
<organism evidence="6">
    <name type="scientific">Avian nephritis virus pigeon/CHN-10/2010</name>
    <dbReference type="NCBI Taxonomy" id="1077307"/>
    <lineage>
        <taxon>Viruses</taxon>
        <taxon>Riboviria</taxon>
        <taxon>Orthornavirae</taxon>
        <taxon>Pisuviricota</taxon>
        <taxon>Stelpaviricetes</taxon>
        <taxon>Stellavirales</taxon>
        <taxon>Astroviridae</taxon>
        <taxon>Avastrovirus</taxon>
        <taxon>Chicken astrovirus</taxon>
    </lineage>
</organism>
<evidence type="ECO:0000256" key="1">
    <source>
        <dbReference type="ARBA" id="ARBA00004328"/>
    </source>
</evidence>
<sequence length="680" mass="74168">MPGPAGPGTGGARPKTQMAKPKKAKKPPSQKKPSQQKPIKEELKRVEKQVKVLKKRTNGPKTDDTMKTTVTIGTISGQTTNGLSRQNRVAFNPLLLKTTSGGNTTPLSIRSSMYEMWRLRYVEVIATPLTGYSNIVGSVGFIALTLNGLEATADSIDTIKARRHYQMSLGKPARMRIPARELAGPREGWWLVDTSQSPADSYGPALDLLLAYRTENLLSTTGTTTSDFKGALWQVEVKVVYDFSTYNPKPGLQTLISQTLPPDQQVTITTSAQDGSLIMTTTSPSLIRLLTPRVGGQRSGKSETIWAIAAAAVDAAAGVLGPWSYLLKGGFWLVRKIFGPSTLSTTTAQYQVYPCIESAMSDQPIFGGTGSEQVTLPLVHISEVMNPNSEVNNLQPSAYSLPPAPPQPSEDPELPLALLTGQSGVPPVYQYGGSEYTPQPKWSGSTMILTGVPHHKHSTGTTSPFGVRVNSMTPANVNQLDVYEFSDFAVFFGFGNYLGEGPMHTGKTMLYSLFDGSDVSRPWLDAAPARWQLPAWTGFAVPGAGDFYLQMQAVTDKSTRTTSTGCYFVVAYRTSRRIIAFYHGGSSAAPAPESLLCLYNVDAGRAPETRNFNFQLNWDTQVFGLQHFNEVDVDGDSDDDDISLAESFMNNELGGVDQLEQEREHLLRRLRDIDAKRFTI</sequence>
<dbReference type="GO" id="GO:0019028">
    <property type="term" value="C:viral capsid"/>
    <property type="evidence" value="ECO:0007669"/>
    <property type="project" value="UniProtKB-KW"/>
</dbReference>
<reference evidence="6" key="1">
    <citation type="journal article" date="2011" name="Avian Pathol.">
        <title>Detection of astrovirus infection in pigeons (Columbia livia) during an outbreak of diarrhoea.</title>
        <authorList>
            <person name="Zhao W."/>
            <person name="Zhu A.L."/>
            <person name="Yuan C.L."/>
            <person name="Yu Y."/>
            <person name="Zhu C.X."/>
            <person name="Lan D.L."/>
            <person name="Yang Z.B."/>
            <person name="Cui L."/>
            <person name="Hua X.G."/>
        </authorList>
    </citation>
    <scope>NUCLEOTIDE SEQUENCE</scope>
    <source>
        <strain evidence="6">CHN-10</strain>
    </source>
</reference>
<feature type="compositionally biased region" description="Gly residues" evidence="4">
    <location>
        <begin position="1"/>
        <end position="11"/>
    </location>
</feature>
<feature type="compositionally biased region" description="Basic residues" evidence="4">
    <location>
        <begin position="20"/>
        <end position="29"/>
    </location>
</feature>
<proteinExistence type="predicted"/>
<name>G3EX91_9VIRU</name>
<keyword evidence="2" id="KW-0167">Capsid protein</keyword>
<evidence type="ECO:0000256" key="3">
    <source>
        <dbReference type="ARBA" id="ARBA00022844"/>
    </source>
</evidence>
<dbReference type="InterPro" id="IPR004337">
    <property type="entry name" value="Astro_capsid_N"/>
</dbReference>
<dbReference type="EMBL" id="JF422783">
    <property type="protein sequence ID" value="AEM66538.1"/>
    <property type="molecule type" value="Genomic_RNA"/>
</dbReference>
<feature type="region of interest" description="Disordered" evidence="4">
    <location>
        <begin position="392"/>
        <end position="412"/>
    </location>
</feature>
<accession>G3EX91</accession>
<evidence type="ECO:0000313" key="6">
    <source>
        <dbReference type="EMBL" id="AEM66538.1"/>
    </source>
</evidence>